<evidence type="ECO:0000259" key="4">
    <source>
        <dbReference type="PROSITE" id="PS51517"/>
    </source>
</evidence>
<dbReference type="GO" id="GO:0051321">
    <property type="term" value="P:meiotic cell cycle"/>
    <property type="evidence" value="ECO:0007669"/>
    <property type="project" value="TreeGrafter"/>
</dbReference>
<evidence type="ECO:0000256" key="3">
    <source>
        <dbReference type="SAM" id="MobiDB-lite"/>
    </source>
</evidence>
<accession>A0A438MZJ6</accession>
<feature type="compositionally biased region" description="Polar residues" evidence="3">
    <location>
        <begin position="83"/>
        <end position="97"/>
    </location>
</feature>
<dbReference type="InterPro" id="IPR008967">
    <property type="entry name" value="p53-like_TF_DNA-bd_sf"/>
</dbReference>
<feature type="compositionally biased region" description="Basic and acidic residues" evidence="3">
    <location>
        <begin position="480"/>
        <end position="497"/>
    </location>
</feature>
<sequence>MDPTLLQQQPPFNFSLSSESKYLGSQDRPFSNSSYPANDYSYSSRRPQTSLANGGSATGVALPANSTLDFNGTSLLNETTPFHSNSQLLLSPPDSTTGSGGASGHPSSTLHYSTTLPKPLTSNAGAADHYSSAPPSVLSSNWPGPSMTSMDRSRFPPHPLSPPLGYNTASSIGGLLTRPVVDRLSHSYHSSGQPISSGLFQHAQSNRYSPAGYHRSGISQTFSMGESSYASHNVGVPFPEVSSAGRIEGPAFGDTTVLHHILGGHSHHLLPEISASIQKGFFQVERKWTCYRRNYFTVHCSFALKGQFAEGPYYLEKLSQRELIHQFAVSISARTAAQSNGESEARGLVQHTPKRDKATESVPGRHPVSPSVHASMSSGGLYPGTGSMYPSSSQISSSVLGPYGGYDSTSNGPPANHTFERIQFQRATANNGKRRAQQQYFQVVVELSADIGRTSGTEDWVVIATRESEPVVVRGRSPGHYKDTQRRDSQTSMDPDRGNGSGDSSQSAIPVNHYGHHPSTDWHQNSHRHGASDTYGNRGYRQAAKAVYSPAHEASPSDMITSLTEAELVLSDSHTAKSSGTFSSERSALTPLSDASDGILFNMNHTDASRKRRYEEDDDDAEKEDYLRYQHGAQFADNTAALADLSLMSYSKLLCASS</sequence>
<dbReference type="InterPro" id="IPR037141">
    <property type="entry name" value="NDT80_DNA-bd_dom_sf"/>
</dbReference>
<feature type="compositionally biased region" description="Polar residues" evidence="3">
    <location>
        <begin position="28"/>
        <end position="55"/>
    </location>
</feature>
<dbReference type="SUPFAM" id="SSF49417">
    <property type="entry name" value="p53-like transcription factors"/>
    <property type="match status" value="1"/>
</dbReference>
<feature type="region of interest" description="Disordered" evidence="3">
    <location>
        <begin position="83"/>
        <end position="162"/>
    </location>
</feature>
<dbReference type="Gene3D" id="2.60.40.1390">
    <property type="entry name" value="NDT80 DNA-binding domain"/>
    <property type="match status" value="1"/>
</dbReference>
<feature type="compositionally biased region" description="Polar residues" evidence="3">
    <location>
        <begin position="1"/>
        <end position="20"/>
    </location>
</feature>
<evidence type="ECO:0000313" key="6">
    <source>
        <dbReference type="Proteomes" id="UP000288859"/>
    </source>
</evidence>
<dbReference type="GO" id="GO:0003677">
    <property type="term" value="F:DNA binding"/>
    <property type="evidence" value="ECO:0007669"/>
    <property type="project" value="UniProtKB-KW"/>
</dbReference>
<dbReference type="Proteomes" id="UP000288859">
    <property type="component" value="Unassembled WGS sequence"/>
</dbReference>
<dbReference type="VEuPathDB" id="FungiDB:PV10_07039"/>
<dbReference type="GO" id="GO:0045944">
    <property type="term" value="P:positive regulation of transcription by RNA polymerase II"/>
    <property type="evidence" value="ECO:0007669"/>
    <property type="project" value="TreeGrafter"/>
</dbReference>
<dbReference type="OrthoDB" id="2288358at2759"/>
<dbReference type="PROSITE" id="PS51517">
    <property type="entry name" value="NDT80"/>
    <property type="match status" value="1"/>
</dbReference>
<dbReference type="InterPro" id="IPR024061">
    <property type="entry name" value="NDT80_DNA-bd_dom"/>
</dbReference>
<protein>
    <recommendedName>
        <fullName evidence="4">NDT80 domain-containing protein</fullName>
    </recommendedName>
</protein>
<dbReference type="PANTHER" id="PTHR35144">
    <property type="entry name" value="MEIOSIS-SPECIFIC TRANSCRIPTION FACTOR NDT80"/>
    <property type="match status" value="1"/>
</dbReference>
<dbReference type="Pfam" id="PF05224">
    <property type="entry name" value="NDT80_PhoG"/>
    <property type="match status" value="1"/>
</dbReference>
<feature type="region of interest" description="Disordered" evidence="3">
    <location>
        <begin position="1"/>
        <end position="57"/>
    </location>
</feature>
<dbReference type="GO" id="GO:0003700">
    <property type="term" value="F:DNA-binding transcription factor activity"/>
    <property type="evidence" value="ECO:0007669"/>
    <property type="project" value="UniProtKB-UniRule"/>
</dbReference>
<reference evidence="5 6" key="1">
    <citation type="submission" date="2017-03" db="EMBL/GenBank/DDBJ databases">
        <title>Genomes of endolithic fungi from Antarctica.</title>
        <authorList>
            <person name="Coleine C."/>
            <person name="Masonjones S."/>
            <person name="Stajich J.E."/>
        </authorList>
    </citation>
    <scope>NUCLEOTIDE SEQUENCE [LARGE SCALE GENOMIC DNA]</scope>
    <source>
        <strain evidence="5 6">CCFEE 6314</strain>
    </source>
</reference>
<evidence type="ECO:0000313" key="5">
    <source>
        <dbReference type="EMBL" id="RVX68653.1"/>
    </source>
</evidence>
<feature type="compositionally biased region" description="Polar residues" evidence="3">
    <location>
        <begin position="105"/>
        <end position="124"/>
    </location>
</feature>
<dbReference type="EMBL" id="NAJM01000036">
    <property type="protein sequence ID" value="RVX68653.1"/>
    <property type="molecule type" value="Genomic_DNA"/>
</dbReference>
<name>A0A438MZJ6_EXOME</name>
<dbReference type="AlphaFoldDB" id="A0A438MZJ6"/>
<evidence type="ECO:0000256" key="1">
    <source>
        <dbReference type="ARBA" id="ARBA00023125"/>
    </source>
</evidence>
<keyword evidence="1 2" id="KW-0238">DNA-binding</keyword>
<feature type="region of interest" description="Disordered" evidence="3">
    <location>
        <begin position="338"/>
        <end position="379"/>
    </location>
</feature>
<dbReference type="GO" id="GO:0000228">
    <property type="term" value="C:nuclear chromosome"/>
    <property type="evidence" value="ECO:0007669"/>
    <property type="project" value="TreeGrafter"/>
</dbReference>
<feature type="DNA-binding region" description="NDT80" evidence="2">
    <location>
        <begin position="216"/>
        <end position="485"/>
    </location>
</feature>
<feature type="domain" description="NDT80" evidence="4">
    <location>
        <begin position="216"/>
        <end position="485"/>
    </location>
</feature>
<evidence type="ECO:0000256" key="2">
    <source>
        <dbReference type="PROSITE-ProRule" id="PRU00850"/>
    </source>
</evidence>
<feature type="region of interest" description="Disordered" evidence="3">
    <location>
        <begin position="472"/>
        <end position="536"/>
    </location>
</feature>
<dbReference type="InterPro" id="IPR052605">
    <property type="entry name" value="Fungal_trans_regulator"/>
</dbReference>
<comment type="caution">
    <text evidence="5">The sequence shown here is derived from an EMBL/GenBank/DDBJ whole genome shotgun (WGS) entry which is preliminary data.</text>
</comment>
<dbReference type="PANTHER" id="PTHR35144:SF2">
    <property type="entry name" value="MEIOSIS-SPECIFIC TRANSCRIPTION FACTOR NDT80"/>
    <property type="match status" value="1"/>
</dbReference>
<proteinExistence type="predicted"/>
<feature type="compositionally biased region" description="Polar residues" evidence="3">
    <location>
        <begin position="133"/>
        <end position="150"/>
    </location>
</feature>
<organism evidence="5 6">
    <name type="scientific">Exophiala mesophila</name>
    <name type="common">Black yeast-like fungus</name>
    <dbReference type="NCBI Taxonomy" id="212818"/>
    <lineage>
        <taxon>Eukaryota</taxon>
        <taxon>Fungi</taxon>
        <taxon>Dikarya</taxon>
        <taxon>Ascomycota</taxon>
        <taxon>Pezizomycotina</taxon>
        <taxon>Eurotiomycetes</taxon>
        <taxon>Chaetothyriomycetidae</taxon>
        <taxon>Chaetothyriales</taxon>
        <taxon>Herpotrichiellaceae</taxon>
        <taxon>Exophiala</taxon>
    </lineage>
</organism>
<gene>
    <name evidence="5" type="ORF">B0A52_07080</name>
</gene>